<dbReference type="AlphaFoldDB" id="A0A4Q9PTZ2"/>
<evidence type="ECO:0000313" key="2">
    <source>
        <dbReference type="EMBL" id="TBU57946.1"/>
    </source>
</evidence>
<accession>A0A4Q9PTZ2</accession>
<feature type="compositionally biased region" description="Polar residues" evidence="1">
    <location>
        <begin position="38"/>
        <end position="70"/>
    </location>
</feature>
<protein>
    <submittedName>
        <fullName evidence="2">Uncharacterized protein</fullName>
    </submittedName>
</protein>
<keyword evidence="3" id="KW-1185">Reference proteome</keyword>
<dbReference type="EMBL" id="ML145131">
    <property type="protein sequence ID" value="TBU57946.1"/>
    <property type="molecule type" value="Genomic_DNA"/>
</dbReference>
<feature type="region of interest" description="Disordered" evidence="1">
    <location>
        <begin position="35"/>
        <end position="70"/>
    </location>
</feature>
<reference evidence="2 3" key="1">
    <citation type="submission" date="2019-01" db="EMBL/GenBank/DDBJ databases">
        <title>Draft genome sequences of three monokaryotic isolates of the white-rot basidiomycete fungus Dichomitus squalens.</title>
        <authorList>
            <consortium name="DOE Joint Genome Institute"/>
            <person name="Lopez S.C."/>
            <person name="Andreopoulos B."/>
            <person name="Pangilinan J."/>
            <person name="Lipzen A."/>
            <person name="Riley R."/>
            <person name="Ahrendt S."/>
            <person name="Ng V."/>
            <person name="Barry K."/>
            <person name="Daum C."/>
            <person name="Grigoriev I.V."/>
            <person name="Hilden K.S."/>
            <person name="Makela M.R."/>
            <person name="de Vries R.P."/>
        </authorList>
    </citation>
    <scope>NUCLEOTIDE SEQUENCE [LARGE SCALE GENOMIC DNA]</scope>
    <source>
        <strain evidence="2 3">CBS 464.89</strain>
    </source>
</reference>
<evidence type="ECO:0000313" key="3">
    <source>
        <dbReference type="Proteomes" id="UP000292082"/>
    </source>
</evidence>
<sequence>MQVREWIDPYEYIVCVEQSGTYNFILLRHLGHRHLTADPNSKSKPTSWPAQSSQLLHHPSNDTTDMPSSMSNIVELVPRLPTQGQGMRETQRRLTVQGFTLHHALQDQVAEGPV</sequence>
<evidence type="ECO:0000256" key="1">
    <source>
        <dbReference type="SAM" id="MobiDB-lite"/>
    </source>
</evidence>
<organism evidence="2 3">
    <name type="scientific">Dichomitus squalens</name>
    <dbReference type="NCBI Taxonomy" id="114155"/>
    <lineage>
        <taxon>Eukaryota</taxon>
        <taxon>Fungi</taxon>
        <taxon>Dikarya</taxon>
        <taxon>Basidiomycota</taxon>
        <taxon>Agaricomycotina</taxon>
        <taxon>Agaricomycetes</taxon>
        <taxon>Polyporales</taxon>
        <taxon>Polyporaceae</taxon>
        <taxon>Dichomitus</taxon>
    </lineage>
</organism>
<gene>
    <name evidence="2" type="ORF">BD310DRAFT_511748</name>
</gene>
<proteinExistence type="predicted"/>
<dbReference type="Proteomes" id="UP000292082">
    <property type="component" value="Unassembled WGS sequence"/>
</dbReference>
<name>A0A4Q9PTZ2_9APHY</name>